<dbReference type="KEGG" id="rpe:RPE_0565"/>
<accession>Q07U60</accession>
<gene>
    <name evidence="1" type="ordered locus">RPE_0565</name>
</gene>
<reference evidence="1" key="1">
    <citation type="submission" date="2006-09" db="EMBL/GenBank/DDBJ databases">
        <title>Complete sequence of Rhodopseudomonas palustris BisA53.</title>
        <authorList>
            <consortium name="US DOE Joint Genome Institute"/>
            <person name="Copeland A."/>
            <person name="Lucas S."/>
            <person name="Lapidus A."/>
            <person name="Barry K."/>
            <person name="Detter J.C."/>
            <person name="Glavina del Rio T."/>
            <person name="Hammon N."/>
            <person name="Israni S."/>
            <person name="Dalin E."/>
            <person name="Tice H."/>
            <person name="Pitluck S."/>
            <person name="Chain P."/>
            <person name="Malfatti S."/>
            <person name="Shin M."/>
            <person name="Vergez L."/>
            <person name="Schmutz J."/>
            <person name="Larimer F."/>
            <person name="Land M."/>
            <person name="Hauser L."/>
            <person name="Pelletier D.A."/>
            <person name="Kyrpides N."/>
            <person name="Kim E."/>
            <person name="Harwood C.S."/>
            <person name="Oda Y."/>
            <person name="Richardson P."/>
        </authorList>
    </citation>
    <scope>NUCLEOTIDE SEQUENCE [LARGE SCALE GENOMIC DNA]</scope>
    <source>
        <strain evidence="1">BisA53</strain>
    </source>
</reference>
<dbReference type="EMBL" id="CP000463">
    <property type="protein sequence ID" value="ABJ04524.1"/>
    <property type="molecule type" value="Genomic_DNA"/>
</dbReference>
<evidence type="ECO:0000313" key="1">
    <source>
        <dbReference type="EMBL" id="ABJ04524.1"/>
    </source>
</evidence>
<name>Q07U60_RHOP5</name>
<dbReference type="AlphaFoldDB" id="Q07U60"/>
<proteinExistence type="predicted"/>
<dbReference type="HOGENOM" id="CLU_2344785_0_0_5"/>
<dbReference type="STRING" id="316055.RPE_0565"/>
<sequence>MNRYIVLSRHACAVFFDELADAPLKAIESGEAKINFQVFQFDQCPRDDIDALYDVYRAPHGFKEVVSDDYSVVTEQCEYVGAFKRSPEEGGRDDGHS</sequence>
<protein>
    <submittedName>
        <fullName evidence="1">Uncharacterized protein</fullName>
    </submittedName>
</protein>
<organism evidence="1">
    <name type="scientific">Rhodopseudomonas palustris (strain BisA53)</name>
    <dbReference type="NCBI Taxonomy" id="316055"/>
    <lineage>
        <taxon>Bacteria</taxon>
        <taxon>Pseudomonadati</taxon>
        <taxon>Pseudomonadota</taxon>
        <taxon>Alphaproteobacteria</taxon>
        <taxon>Hyphomicrobiales</taxon>
        <taxon>Nitrobacteraceae</taxon>
        <taxon>Rhodopseudomonas</taxon>
    </lineage>
</organism>